<dbReference type="Pfam" id="PF00085">
    <property type="entry name" value="Thioredoxin"/>
    <property type="match status" value="1"/>
</dbReference>
<evidence type="ECO:0000259" key="8">
    <source>
        <dbReference type="PROSITE" id="PS50076"/>
    </source>
</evidence>
<keyword evidence="6" id="KW-1133">Transmembrane helix</keyword>
<evidence type="ECO:0000256" key="6">
    <source>
        <dbReference type="SAM" id="Phobius"/>
    </source>
</evidence>
<evidence type="ECO:0000313" key="11">
    <source>
        <dbReference type="Proteomes" id="UP000183832"/>
    </source>
</evidence>
<dbReference type="AlphaFoldDB" id="A0A1J1J813"/>
<evidence type="ECO:0000256" key="2">
    <source>
        <dbReference type="ARBA" id="ARBA00020921"/>
    </source>
</evidence>
<evidence type="ECO:0000256" key="4">
    <source>
        <dbReference type="ARBA" id="ARBA00035002"/>
    </source>
</evidence>
<dbReference type="CDD" id="cd06257">
    <property type="entry name" value="DnaJ"/>
    <property type="match status" value="1"/>
</dbReference>
<dbReference type="Pfam" id="PF00226">
    <property type="entry name" value="DnaJ"/>
    <property type="match status" value="1"/>
</dbReference>
<dbReference type="GO" id="GO:0006914">
    <property type="term" value="P:autophagy"/>
    <property type="evidence" value="ECO:0007669"/>
    <property type="project" value="UniProtKB-KW"/>
</dbReference>
<evidence type="ECO:0000256" key="3">
    <source>
        <dbReference type="ARBA" id="ARBA00023006"/>
    </source>
</evidence>
<dbReference type="PANTHER" id="PTHR44303">
    <property type="entry name" value="DNAJ HOMOLOG SUBFAMILY C MEMBER 16"/>
    <property type="match status" value="1"/>
</dbReference>
<feature type="domain" description="J" evidence="8">
    <location>
        <begin position="27"/>
        <end position="91"/>
    </location>
</feature>
<proteinExistence type="predicted"/>
<feature type="chain" id="PRO_5013085647" description="DnaJ homolog subfamily C member 16" evidence="7">
    <location>
        <begin position="23"/>
        <end position="801"/>
    </location>
</feature>
<dbReference type="EMBL" id="CVRI01000073">
    <property type="protein sequence ID" value="CRL07622.1"/>
    <property type="molecule type" value="Genomic_DNA"/>
</dbReference>
<dbReference type="PANTHER" id="PTHR44303:SF2">
    <property type="entry name" value="DNAJ HOMOLOG SUBFAMILY C MEMBER 16"/>
    <property type="match status" value="1"/>
</dbReference>
<dbReference type="Gene3D" id="3.40.30.10">
    <property type="entry name" value="Glutaredoxin"/>
    <property type="match status" value="1"/>
</dbReference>
<dbReference type="PRINTS" id="PR00625">
    <property type="entry name" value="JDOMAIN"/>
</dbReference>
<feature type="signal peptide" evidence="7">
    <location>
        <begin position="1"/>
        <end position="22"/>
    </location>
</feature>
<dbReference type="Proteomes" id="UP000183832">
    <property type="component" value="Unassembled WGS sequence"/>
</dbReference>
<evidence type="ECO:0000256" key="5">
    <source>
        <dbReference type="ARBA" id="ARBA00035043"/>
    </source>
</evidence>
<dbReference type="OrthoDB" id="10065037at2759"/>
<protein>
    <recommendedName>
        <fullName evidence="2">DnaJ homolog subfamily C member 16</fullName>
    </recommendedName>
    <alternativeName>
        <fullName evidence="5">Endoplasmic reticulum DNA J domain-containing protein 8</fullName>
    </alternativeName>
</protein>
<evidence type="ECO:0000256" key="7">
    <source>
        <dbReference type="SAM" id="SignalP"/>
    </source>
</evidence>
<dbReference type="InterPro" id="IPR036869">
    <property type="entry name" value="J_dom_sf"/>
</dbReference>
<dbReference type="STRING" id="568069.A0A1J1J813"/>
<name>A0A1J1J813_9DIPT</name>
<reference evidence="10 11" key="1">
    <citation type="submission" date="2015-04" db="EMBL/GenBank/DDBJ databases">
        <authorList>
            <person name="Syromyatnikov M.Y."/>
            <person name="Popov V.N."/>
        </authorList>
    </citation>
    <scope>NUCLEOTIDE SEQUENCE [LARGE SCALE GENOMIC DNA]</scope>
</reference>
<keyword evidence="6" id="KW-0472">Membrane</keyword>
<sequence length="801" mass="93149">MDLRHFLFICGLFISVILEISCSSFSNPYQILGVDKRATLPELKRAYKQLAKEWHPDKSDHPDAEKKFIEIKQAYELLSDVERRKAYDGHGITNEDYLENMYARYREQKNKQMYNNFARYNPDSPINDYFPPKRNYEEVPDNTMYHKLSITTRYYETNVLPKSKHSPHLLIFYTDWCFSCLKISPAFKKVIEALESLGVVMASVNLAHENQLARKAGVSGVPNLVLVVDEHPYVYKGTITNVQMVVDFVRNKLPYKLVTPVDDEKCDEFLKGWHDNKVRALIFEPRQQPRLRYLLTAYFFNSRVHFGFVQTLNKESSKIIERYKVNPKLDTVLLFKEDSLRPVASISMSEIKSATLANIISSNQYLALPRLSSQGMMDGICPAEWHLPHKRLCVILVTENSVQHDYARQVLRRVAIESNHTAEQVKFAYIYKDKQKDFVRAISTNNKPDDALLKVVIIWRRDRKHLKYVWIEDLKLDESNDIGEDEDNFNKTKQKIDETIEKLIKSFESLSHEVEVKDLFDEHSQNLATRVIKRIIIGIDYMYDSLGNEHIFPAISAIGTVLFILGVGYLMTYLVKMEEENIRKLGYISTKKHQMEADKKTAMPELRIHEMRAEKYNGLVRLLKPGCRTIILITDTKSRPKLLPGYHKAIWPYRKNKTLLFGILAIERGVSWYSELLRLSMTESRDLIINPRNCIGTVLALNGHRKYFCVYHAKHPETSRGTKRMLQMAKRLSFEYGDPEAGAFLGLESDDSSDQATEAIDDSKILLEENLLDGLSNWLDRLFEGSTHRYFINYWPDFPTK</sequence>
<accession>A0A1J1J813</accession>
<comment type="function">
    <text evidence="4">Plays an important role in regulating the size of autophagosomes during the formation process.</text>
</comment>
<comment type="subcellular location">
    <subcellularLocation>
        <location evidence="1">Endoplasmic reticulum membrane</location>
        <topology evidence="1">Single-pass type IV membrane protein</topology>
    </subcellularLocation>
</comment>
<dbReference type="InterPro" id="IPR001623">
    <property type="entry name" value="DnaJ_domain"/>
</dbReference>
<dbReference type="SMART" id="SM00271">
    <property type="entry name" value="DnaJ"/>
    <property type="match status" value="1"/>
</dbReference>
<keyword evidence="3" id="KW-0072">Autophagy</keyword>
<feature type="transmembrane region" description="Helical" evidence="6">
    <location>
        <begin position="551"/>
        <end position="575"/>
    </location>
</feature>
<dbReference type="GO" id="GO:0005789">
    <property type="term" value="C:endoplasmic reticulum membrane"/>
    <property type="evidence" value="ECO:0007669"/>
    <property type="project" value="UniProtKB-SubCell"/>
</dbReference>
<keyword evidence="7" id="KW-0732">Signal</keyword>
<dbReference type="PROSITE" id="PS50076">
    <property type="entry name" value="DNAJ_2"/>
    <property type="match status" value="1"/>
</dbReference>
<dbReference type="InterPro" id="IPR036249">
    <property type="entry name" value="Thioredoxin-like_sf"/>
</dbReference>
<keyword evidence="11" id="KW-1185">Reference proteome</keyword>
<evidence type="ECO:0000313" key="10">
    <source>
        <dbReference type="EMBL" id="CRL07622.1"/>
    </source>
</evidence>
<gene>
    <name evidence="10" type="ORF">CLUMA_CG020587</name>
</gene>
<dbReference type="InterPro" id="IPR052448">
    <property type="entry name" value="DnaJ_C16_autophagy_reg"/>
</dbReference>
<evidence type="ECO:0000259" key="9">
    <source>
        <dbReference type="PROSITE" id="PS51352"/>
    </source>
</evidence>
<evidence type="ECO:0000256" key="1">
    <source>
        <dbReference type="ARBA" id="ARBA00004163"/>
    </source>
</evidence>
<keyword evidence="6" id="KW-0812">Transmembrane</keyword>
<dbReference type="SUPFAM" id="SSF52833">
    <property type="entry name" value="Thioredoxin-like"/>
    <property type="match status" value="1"/>
</dbReference>
<organism evidence="10 11">
    <name type="scientific">Clunio marinus</name>
    <dbReference type="NCBI Taxonomy" id="568069"/>
    <lineage>
        <taxon>Eukaryota</taxon>
        <taxon>Metazoa</taxon>
        <taxon>Ecdysozoa</taxon>
        <taxon>Arthropoda</taxon>
        <taxon>Hexapoda</taxon>
        <taxon>Insecta</taxon>
        <taxon>Pterygota</taxon>
        <taxon>Neoptera</taxon>
        <taxon>Endopterygota</taxon>
        <taxon>Diptera</taxon>
        <taxon>Nematocera</taxon>
        <taxon>Chironomoidea</taxon>
        <taxon>Chironomidae</taxon>
        <taxon>Clunio</taxon>
    </lineage>
</organism>
<dbReference type="Gene3D" id="1.10.287.110">
    <property type="entry name" value="DnaJ domain"/>
    <property type="match status" value="1"/>
</dbReference>
<dbReference type="InterPro" id="IPR018253">
    <property type="entry name" value="DnaJ_domain_CS"/>
</dbReference>
<dbReference type="PROSITE" id="PS00636">
    <property type="entry name" value="DNAJ_1"/>
    <property type="match status" value="1"/>
</dbReference>
<dbReference type="SUPFAM" id="SSF46565">
    <property type="entry name" value="Chaperone J-domain"/>
    <property type="match status" value="1"/>
</dbReference>
<dbReference type="InterPro" id="IPR013766">
    <property type="entry name" value="Thioredoxin_domain"/>
</dbReference>
<dbReference type="PROSITE" id="PS51352">
    <property type="entry name" value="THIOREDOXIN_2"/>
    <property type="match status" value="1"/>
</dbReference>
<feature type="domain" description="Thioredoxin" evidence="9">
    <location>
        <begin position="124"/>
        <end position="271"/>
    </location>
</feature>